<keyword evidence="5" id="KW-0418">Kinase</keyword>
<keyword evidence="3" id="KW-0597">Phosphoprotein</keyword>
<dbReference type="GO" id="GO:0000155">
    <property type="term" value="F:phosphorelay sensor kinase activity"/>
    <property type="evidence" value="ECO:0007669"/>
    <property type="project" value="InterPro"/>
</dbReference>
<dbReference type="SMART" id="SM00388">
    <property type="entry name" value="HisKA"/>
    <property type="match status" value="1"/>
</dbReference>
<gene>
    <name evidence="9" type="ORF">NIES2135_37790</name>
</gene>
<evidence type="ECO:0000313" key="9">
    <source>
        <dbReference type="EMBL" id="BAY56917.1"/>
    </source>
</evidence>
<dbReference type="InterPro" id="IPR036097">
    <property type="entry name" value="HisK_dim/P_sf"/>
</dbReference>
<dbReference type="CDD" id="cd00082">
    <property type="entry name" value="HisKA"/>
    <property type="match status" value="1"/>
</dbReference>
<evidence type="ECO:0000259" key="8">
    <source>
        <dbReference type="PROSITE" id="PS50109"/>
    </source>
</evidence>
<dbReference type="Gene3D" id="1.10.287.130">
    <property type="match status" value="1"/>
</dbReference>
<dbReference type="InterPro" id="IPR050736">
    <property type="entry name" value="Sensor_HK_Regulatory"/>
</dbReference>
<evidence type="ECO:0000256" key="4">
    <source>
        <dbReference type="ARBA" id="ARBA00022679"/>
    </source>
</evidence>
<dbReference type="CDD" id="cd00075">
    <property type="entry name" value="HATPase"/>
    <property type="match status" value="1"/>
</dbReference>
<keyword evidence="10" id="KW-1185">Reference proteome</keyword>
<dbReference type="SUPFAM" id="SSF55874">
    <property type="entry name" value="ATPase domain of HSP90 chaperone/DNA topoisomerase II/histidine kinase"/>
    <property type="match status" value="1"/>
</dbReference>
<dbReference type="SUPFAM" id="SSF47384">
    <property type="entry name" value="Homodimeric domain of signal transducing histidine kinase"/>
    <property type="match status" value="1"/>
</dbReference>
<evidence type="ECO:0000313" key="10">
    <source>
        <dbReference type="Proteomes" id="UP000217895"/>
    </source>
</evidence>
<protein>
    <recommendedName>
        <fullName evidence="2">histidine kinase</fullName>
        <ecNumber evidence="2">2.7.13.3</ecNumber>
    </recommendedName>
</protein>
<dbReference type="PRINTS" id="PR00344">
    <property type="entry name" value="BCTRLSENSOR"/>
</dbReference>
<dbReference type="PANTHER" id="PTHR43711">
    <property type="entry name" value="TWO-COMPONENT HISTIDINE KINASE"/>
    <property type="match status" value="1"/>
</dbReference>
<proteinExistence type="predicted"/>
<dbReference type="PROSITE" id="PS50109">
    <property type="entry name" value="HIS_KIN"/>
    <property type="match status" value="1"/>
</dbReference>
<dbReference type="InterPro" id="IPR036890">
    <property type="entry name" value="HATPase_C_sf"/>
</dbReference>
<name>A0A1Z4JK08_LEPBY</name>
<reference evidence="9 10" key="1">
    <citation type="submission" date="2017-06" db="EMBL/GenBank/DDBJ databases">
        <title>Genome sequencing of cyanobaciteial culture collection at National Institute for Environmental Studies (NIES).</title>
        <authorList>
            <person name="Hirose Y."/>
            <person name="Shimura Y."/>
            <person name="Fujisawa T."/>
            <person name="Nakamura Y."/>
            <person name="Kawachi M."/>
        </authorList>
    </citation>
    <scope>NUCLEOTIDE SEQUENCE [LARGE SCALE GENOMIC DNA]</scope>
    <source>
        <strain evidence="9 10">NIES-2135</strain>
    </source>
</reference>
<dbReference type="SMART" id="SM00387">
    <property type="entry name" value="HATPase_c"/>
    <property type="match status" value="1"/>
</dbReference>
<dbReference type="AlphaFoldDB" id="A0A1Z4JK08"/>
<evidence type="ECO:0000256" key="1">
    <source>
        <dbReference type="ARBA" id="ARBA00000085"/>
    </source>
</evidence>
<dbReference type="EC" id="2.7.13.3" evidence="2"/>
<evidence type="ECO:0000256" key="2">
    <source>
        <dbReference type="ARBA" id="ARBA00012438"/>
    </source>
</evidence>
<feature type="domain" description="Histidine kinase" evidence="8">
    <location>
        <begin position="218"/>
        <end position="436"/>
    </location>
</feature>
<comment type="catalytic activity">
    <reaction evidence="1">
        <text>ATP + protein L-histidine = ADP + protein N-phospho-L-histidine.</text>
        <dbReference type="EC" id="2.7.13.3"/>
    </reaction>
</comment>
<dbReference type="Proteomes" id="UP000217895">
    <property type="component" value="Chromosome"/>
</dbReference>
<keyword evidence="4" id="KW-0808">Transferase</keyword>
<dbReference type="PANTHER" id="PTHR43711:SF1">
    <property type="entry name" value="HISTIDINE KINASE 1"/>
    <property type="match status" value="1"/>
</dbReference>
<organism evidence="9 10">
    <name type="scientific">Leptolyngbya boryana NIES-2135</name>
    <dbReference type="NCBI Taxonomy" id="1973484"/>
    <lineage>
        <taxon>Bacteria</taxon>
        <taxon>Bacillati</taxon>
        <taxon>Cyanobacteriota</taxon>
        <taxon>Cyanophyceae</taxon>
        <taxon>Leptolyngbyales</taxon>
        <taxon>Leptolyngbyaceae</taxon>
        <taxon>Leptolyngbya group</taxon>
        <taxon>Leptolyngbya</taxon>
    </lineage>
</organism>
<dbReference type="Gene3D" id="3.30.565.10">
    <property type="entry name" value="Histidine kinase-like ATPase, C-terminal domain"/>
    <property type="match status" value="1"/>
</dbReference>
<dbReference type="InterPro" id="IPR005467">
    <property type="entry name" value="His_kinase_dom"/>
</dbReference>
<keyword evidence="7" id="KW-0812">Transmembrane</keyword>
<dbReference type="FunFam" id="3.30.565.10:FF:000006">
    <property type="entry name" value="Sensor histidine kinase WalK"/>
    <property type="match status" value="1"/>
</dbReference>
<evidence type="ECO:0000256" key="3">
    <source>
        <dbReference type="ARBA" id="ARBA00022553"/>
    </source>
</evidence>
<evidence type="ECO:0000256" key="5">
    <source>
        <dbReference type="ARBA" id="ARBA00022777"/>
    </source>
</evidence>
<dbReference type="InterPro" id="IPR004358">
    <property type="entry name" value="Sig_transdc_His_kin-like_C"/>
</dbReference>
<evidence type="ECO:0000256" key="6">
    <source>
        <dbReference type="ARBA" id="ARBA00023012"/>
    </source>
</evidence>
<dbReference type="InterPro" id="IPR003661">
    <property type="entry name" value="HisK_dim/P_dom"/>
</dbReference>
<keyword evidence="6" id="KW-0902">Two-component regulatory system</keyword>
<dbReference type="Pfam" id="PF00512">
    <property type="entry name" value="HisKA"/>
    <property type="match status" value="1"/>
</dbReference>
<accession>A0A1Z4JK08</accession>
<feature type="transmembrane region" description="Helical" evidence="7">
    <location>
        <begin position="12"/>
        <end position="31"/>
    </location>
</feature>
<dbReference type="InterPro" id="IPR003594">
    <property type="entry name" value="HATPase_dom"/>
</dbReference>
<dbReference type="EMBL" id="AP018203">
    <property type="protein sequence ID" value="BAY56917.1"/>
    <property type="molecule type" value="Genomic_DNA"/>
</dbReference>
<sequence>MFTRSRRNLSRWFMLSMGSILMVFAVTRYYLTAIERLKYLDQLLYKKAQVVAATVQYKQRDGHRQIDFRNVPFLGESPLPPGSDAVYARWYDPQGRLQQFFGIASPPAMLEDVPELHTLTIDAGLLSGADGVVQSADQLMLVRQITLPVQYRGQMLGYLQVAVPLAPLQRELQQDLLISLISIQIALIVIVVTAWALSGVAMQPIQESYDHLQKFTADASHELRTPLAAILSNAQVGLLAPMEKGESKHQRLEKIAATAKSMTVLISNLLFLARRSGRITDEALQPTDLGRVLQELIKESTIRTVAQRVQLSLDLPERAVTIHADPELLKQAIANLITNACKYTPADGTVNLRLFVQSRQAIVQVEDTGIGIPAEHLPHIFERFYRVDQDRSRDRGGTGLGLAIAQQIITAHGGTITARSSVGQGSVFQIVLPLQSSI</sequence>
<keyword evidence="7" id="KW-0472">Membrane</keyword>
<keyword evidence="7" id="KW-1133">Transmembrane helix</keyword>
<evidence type="ECO:0000256" key="7">
    <source>
        <dbReference type="SAM" id="Phobius"/>
    </source>
</evidence>
<dbReference type="Pfam" id="PF02518">
    <property type="entry name" value="HATPase_c"/>
    <property type="match status" value="1"/>
</dbReference>
<feature type="transmembrane region" description="Helical" evidence="7">
    <location>
        <begin position="176"/>
        <end position="197"/>
    </location>
</feature>